<dbReference type="EMBL" id="FMAR01000012">
    <property type="protein sequence ID" value="SCC51096.1"/>
    <property type="molecule type" value="Genomic_DNA"/>
</dbReference>
<evidence type="ECO:0000259" key="1">
    <source>
        <dbReference type="Pfam" id="PF12697"/>
    </source>
</evidence>
<dbReference type="AlphaFoldDB" id="A0A1C4F5K6"/>
<protein>
    <submittedName>
        <fullName evidence="2">Pimeloyl-ACP methyl ester carboxylesterase</fullName>
    </submittedName>
</protein>
<dbReference type="InterPro" id="IPR000073">
    <property type="entry name" value="AB_hydrolase_1"/>
</dbReference>
<dbReference type="Pfam" id="PF12697">
    <property type="entry name" value="Abhydrolase_6"/>
    <property type="match status" value="1"/>
</dbReference>
<dbReference type="SUPFAM" id="SSF53474">
    <property type="entry name" value="alpha/beta-Hydrolases"/>
    <property type="match status" value="1"/>
</dbReference>
<organism evidence="2 3">
    <name type="scientific">Chitinophaga costaii</name>
    <dbReference type="NCBI Taxonomy" id="1335309"/>
    <lineage>
        <taxon>Bacteria</taxon>
        <taxon>Pseudomonadati</taxon>
        <taxon>Bacteroidota</taxon>
        <taxon>Chitinophagia</taxon>
        <taxon>Chitinophagales</taxon>
        <taxon>Chitinophagaceae</taxon>
        <taxon>Chitinophaga</taxon>
    </lineage>
</organism>
<evidence type="ECO:0000313" key="2">
    <source>
        <dbReference type="EMBL" id="SCC51096.1"/>
    </source>
</evidence>
<proteinExistence type="predicted"/>
<dbReference type="PANTHER" id="PTHR46438:SF2">
    <property type="entry name" value="ALPHA_BETA-HYDROLASES SUPERFAMILY PROTEIN"/>
    <property type="match status" value="1"/>
</dbReference>
<name>A0A1C4F5K6_9BACT</name>
<gene>
    <name evidence="2" type="ORF">GA0116948_1124</name>
</gene>
<reference evidence="2 3" key="1">
    <citation type="submission" date="2016-08" db="EMBL/GenBank/DDBJ databases">
        <authorList>
            <person name="Seilhamer J.J."/>
        </authorList>
    </citation>
    <scope>NUCLEOTIDE SEQUENCE [LARGE SCALE GENOMIC DNA]</scope>
    <source>
        <strain evidence="2 3">A37T2</strain>
    </source>
</reference>
<dbReference type="OrthoDB" id="975949at2"/>
<dbReference type="Proteomes" id="UP000242818">
    <property type="component" value="Unassembled WGS sequence"/>
</dbReference>
<dbReference type="PANTHER" id="PTHR46438">
    <property type="entry name" value="ALPHA/BETA-HYDROLASES SUPERFAMILY PROTEIN"/>
    <property type="match status" value="1"/>
</dbReference>
<dbReference type="InterPro" id="IPR029058">
    <property type="entry name" value="AB_hydrolase_fold"/>
</dbReference>
<dbReference type="PRINTS" id="PR00111">
    <property type="entry name" value="ABHYDROLASE"/>
</dbReference>
<feature type="domain" description="AB hydrolase-1" evidence="1">
    <location>
        <begin position="27"/>
        <end position="255"/>
    </location>
</feature>
<dbReference type="STRING" id="1335309.GA0116948_1124"/>
<dbReference type="RefSeq" id="WP_089713807.1">
    <property type="nucleotide sequence ID" value="NZ_FMAR01000012.1"/>
</dbReference>
<accession>A0A1C4F5K6</accession>
<evidence type="ECO:0000313" key="3">
    <source>
        <dbReference type="Proteomes" id="UP000242818"/>
    </source>
</evidence>
<sequence length="268" mass="31099">MQHQHFQLIYGVHTFHGIRVGQGPALLVCLHGFGESAEHFLPLAEGLAHRFTLVALDMPLHGRTRWEGPAPMTKEDLHHILTLLLQQEGHQRCTLLGYSMGGRLALCAVEEMAGILDGLVLLAGDGLYKNRWHVFVTQTWLGNRIFRYQSYHPAFFFKLLLLARRLGWINESIYKFAYHRMDTEDKRLQVYRVWTTLRRMMPNLPHVEVRMQQYQVKLLQVFGKYDRIIPPAFARRFQHASFPVKTMVLEKGHQLINGSLGYTIDNNL</sequence>
<keyword evidence="3" id="KW-1185">Reference proteome</keyword>
<dbReference type="Gene3D" id="3.40.50.1820">
    <property type="entry name" value="alpha/beta hydrolase"/>
    <property type="match status" value="1"/>
</dbReference>